<proteinExistence type="predicted"/>
<dbReference type="EMBL" id="SRLO01000662">
    <property type="protein sequence ID" value="TNN49278.1"/>
    <property type="molecule type" value="Genomic_DNA"/>
</dbReference>
<protein>
    <submittedName>
        <fullName evidence="1">Uncharacterized protein</fullName>
    </submittedName>
</protein>
<dbReference type="Proteomes" id="UP000314294">
    <property type="component" value="Unassembled WGS sequence"/>
</dbReference>
<organism evidence="1 2">
    <name type="scientific">Liparis tanakae</name>
    <name type="common">Tanaka's snailfish</name>
    <dbReference type="NCBI Taxonomy" id="230148"/>
    <lineage>
        <taxon>Eukaryota</taxon>
        <taxon>Metazoa</taxon>
        <taxon>Chordata</taxon>
        <taxon>Craniata</taxon>
        <taxon>Vertebrata</taxon>
        <taxon>Euteleostomi</taxon>
        <taxon>Actinopterygii</taxon>
        <taxon>Neopterygii</taxon>
        <taxon>Teleostei</taxon>
        <taxon>Neoteleostei</taxon>
        <taxon>Acanthomorphata</taxon>
        <taxon>Eupercaria</taxon>
        <taxon>Perciformes</taxon>
        <taxon>Cottioidei</taxon>
        <taxon>Cottales</taxon>
        <taxon>Liparidae</taxon>
        <taxon>Liparis</taxon>
    </lineage>
</organism>
<reference evidence="1 2" key="1">
    <citation type="submission" date="2019-03" db="EMBL/GenBank/DDBJ databases">
        <title>First draft genome of Liparis tanakae, snailfish: a comprehensive survey of snailfish specific genes.</title>
        <authorList>
            <person name="Kim W."/>
            <person name="Song I."/>
            <person name="Jeong J.-H."/>
            <person name="Kim D."/>
            <person name="Kim S."/>
            <person name="Ryu S."/>
            <person name="Song J.Y."/>
            <person name="Lee S.K."/>
        </authorList>
    </citation>
    <scope>NUCLEOTIDE SEQUENCE [LARGE SCALE GENOMIC DNA]</scope>
    <source>
        <tissue evidence="1">Muscle</tissue>
    </source>
</reference>
<gene>
    <name evidence="1" type="ORF">EYF80_040515</name>
</gene>
<dbReference type="AlphaFoldDB" id="A0A4Z2G6U0"/>
<accession>A0A4Z2G6U0</accession>
<sequence length="84" mass="9307">MTKITTDKKSNTQVKLQPIRLKGKIKVWPKLPASDREGKDKLTSRVSKFSADCGFLIRDSSLFSRLSSLLSAPSMIAARGLQVE</sequence>
<evidence type="ECO:0000313" key="1">
    <source>
        <dbReference type="EMBL" id="TNN49278.1"/>
    </source>
</evidence>
<name>A0A4Z2G6U0_9TELE</name>
<comment type="caution">
    <text evidence="1">The sequence shown here is derived from an EMBL/GenBank/DDBJ whole genome shotgun (WGS) entry which is preliminary data.</text>
</comment>
<keyword evidence="2" id="KW-1185">Reference proteome</keyword>
<evidence type="ECO:0000313" key="2">
    <source>
        <dbReference type="Proteomes" id="UP000314294"/>
    </source>
</evidence>